<dbReference type="Pfam" id="PF10105">
    <property type="entry name" value="DUF2344"/>
    <property type="match status" value="1"/>
</dbReference>
<sequence>MSQYVIKFSKEGAICYTSHLDMLRLFKRALKKAGIKLSYSQGFNPHPKMGFAQPLSLGYSSIAEYLELETEEDYDEKQLKQALDLQMPEGVKLFSCEKTAGQQKSLAARAESAEYIIGIPMGKEPEESGQALCEAFLAQKEILVPKKQKKSKQMKEVDIRDKIRSMNFVLAGENLLVTALLDCGSHSNLSPELVIQALARFLEIPTDRWEMDVMRTKLFFNN</sequence>
<evidence type="ECO:0000259" key="1">
    <source>
        <dbReference type="Pfam" id="PF10105"/>
    </source>
</evidence>
<evidence type="ECO:0000313" key="2">
    <source>
        <dbReference type="EMBL" id="MCU7377948.1"/>
    </source>
</evidence>
<dbReference type="AlphaFoldDB" id="A0A9J6QRC8"/>
<keyword evidence="3" id="KW-1185">Reference proteome</keyword>
<dbReference type="EMBL" id="JAOSHN010000002">
    <property type="protein sequence ID" value="MCU7377948.1"/>
    <property type="molecule type" value="Genomic_DNA"/>
</dbReference>
<protein>
    <submittedName>
        <fullName evidence="2">TIGR03936 family radical SAM-associated protein</fullName>
    </submittedName>
</protein>
<name>A0A9J6QRC8_9FIRM</name>
<gene>
    <name evidence="2" type="ORF">OBO34_06225</name>
</gene>
<proteinExistence type="predicted"/>
<accession>A0A9J6QRC8</accession>
<organism evidence="2 3">
    <name type="scientific">Hominibacterium faecale</name>
    <dbReference type="NCBI Taxonomy" id="2839743"/>
    <lineage>
        <taxon>Bacteria</taxon>
        <taxon>Bacillati</taxon>
        <taxon>Bacillota</taxon>
        <taxon>Clostridia</taxon>
        <taxon>Peptostreptococcales</taxon>
        <taxon>Anaerovoracaceae</taxon>
        <taxon>Hominibacterium</taxon>
    </lineage>
</organism>
<dbReference type="NCBIfam" id="TIGR03936">
    <property type="entry name" value="sam_1_link_chp"/>
    <property type="match status" value="1"/>
</dbReference>
<dbReference type="InterPro" id="IPR018768">
    <property type="entry name" value="DUF2344"/>
</dbReference>
<feature type="domain" description="DUF2344" evidence="1">
    <location>
        <begin position="4"/>
        <end position="191"/>
    </location>
</feature>
<reference evidence="2" key="1">
    <citation type="submission" date="2022-09" db="EMBL/GenBank/DDBJ databases">
        <title>Culturomic study of gut microbiota in children with autism spectrum disorder.</title>
        <authorList>
            <person name="Efimov B.A."/>
            <person name="Chaplin A.V."/>
            <person name="Sokolova S.R."/>
            <person name="Pikina A.P."/>
            <person name="Korzhanova M."/>
            <person name="Belova V."/>
            <person name="Korostin D."/>
        </authorList>
    </citation>
    <scope>NUCLEOTIDE SEQUENCE</scope>
    <source>
        <strain evidence="2">ASD5510</strain>
    </source>
</reference>
<dbReference type="Proteomes" id="UP001065549">
    <property type="component" value="Unassembled WGS sequence"/>
</dbReference>
<dbReference type="RefSeq" id="WP_227755153.1">
    <property type="nucleotide sequence ID" value="NZ_JAOSHN010000002.1"/>
</dbReference>
<evidence type="ECO:0000313" key="3">
    <source>
        <dbReference type="Proteomes" id="UP001065549"/>
    </source>
</evidence>
<comment type="caution">
    <text evidence="2">The sequence shown here is derived from an EMBL/GenBank/DDBJ whole genome shotgun (WGS) entry which is preliminary data.</text>
</comment>